<dbReference type="CDD" id="cd17521">
    <property type="entry name" value="RMtype1_S_Sau13435ORF2165P_TRD2-CR2_like"/>
    <property type="match status" value="1"/>
</dbReference>
<evidence type="ECO:0000313" key="6">
    <source>
        <dbReference type="Proteomes" id="UP000808337"/>
    </source>
</evidence>
<keyword evidence="3" id="KW-0238">DNA-binding</keyword>
<dbReference type="GO" id="GO:0009307">
    <property type="term" value="P:DNA restriction-modification system"/>
    <property type="evidence" value="ECO:0007669"/>
    <property type="project" value="UniProtKB-KW"/>
</dbReference>
<dbReference type="GO" id="GO:0004519">
    <property type="term" value="F:endonuclease activity"/>
    <property type="evidence" value="ECO:0007669"/>
    <property type="project" value="UniProtKB-KW"/>
</dbReference>
<dbReference type="InterPro" id="IPR000055">
    <property type="entry name" value="Restrct_endonuc_typeI_TRD"/>
</dbReference>
<comment type="similarity">
    <text evidence="1">Belongs to the type-I restriction system S methylase family.</text>
</comment>
<feature type="domain" description="Type I restriction modification DNA specificity" evidence="4">
    <location>
        <begin position="230"/>
        <end position="406"/>
    </location>
</feature>
<keyword evidence="5" id="KW-0378">Hydrolase</keyword>
<dbReference type="AlphaFoldDB" id="A0A9D7SZX5"/>
<dbReference type="Proteomes" id="UP000808337">
    <property type="component" value="Unassembled WGS sequence"/>
</dbReference>
<evidence type="ECO:0000256" key="2">
    <source>
        <dbReference type="ARBA" id="ARBA00022747"/>
    </source>
</evidence>
<evidence type="ECO:0000256" key="1">
    <source>
        <dbReference type="ARBA" id="ARBA00010923"/>
    </source>
</evidence>
<evidence type="ECO:0000259" key="4">
    <source>
        <dbReference type="Pfam" id="PF01420"/>
    </source>
</evidence>
<dbReference type="EMBL" id="JADKGY010000031">
    <property type="protein sequence ID" value="MBK9984680.1"/>
    <property type="molecule type" value="Genomic_DNA"/>
</dbReference>
<dbReference type="InterPro" id="IPR044946">
    <property type="entry name" value="Restrct_endonuc_typeI_TRD_sf"/>
</dbReference>
<comment type="caution">
    <text evidence="5">The sequence shown here is derived from an EMBL/GenBank/DDBJ whole genome shotgun (WGS) entry which is preliminary data.</text>
</comment>
<keyword evidence="5" id="KW-0540">Nuclease</keyword>
<gene>
    <name evidence="5" type="ORF">IPP15_20335</name>
</gene>
<proteinExistence type="inferred from homology"/>
<sequence length="428" mass="48528">MKISQSNTKVVKTNNGFQQTEVGIIPKDWKLVTYDEAFDFLTTATYSRAQLTKNDEIKYIHYGDIHTKWNHFLDLNKNELPTIKLDQLRKYPLLREGDLLMADASEDYEGVGKSVEVRNISDLKIISGLHTFLLRDNNGLLANGFKGYIHSNKMVKKQMDTLATGLKVYGVSKTNLKVIKIPLPPTKAEQIAIATALNDAEALITGLEKLIAKKRNIKQGAMQELLRPKEGWVEKKLGDCLKQNPNYGINAAAVPYNESLPVYLRITDITEDGKYSKKNIVSVDLFASSSYYLEKGDLVFARTGASVGKTYLYNNRDGKLVFAGFLIRVKVNPDKLIPEYFQFYTQTSAYWNWIRSNSMRTGQPGINGNEFKELPISLPPTLKEQSVICKVLIDMDAEIDSFEKKLEKYKMIKQGMMQNLLTGKIRLI</sequence>
<keyword evidence="5" id="KW-0255">Endonuclease</keyword>
<dbReference type="InterPro" id="IPR052021">
    <property type="entry name" value="Type-I_RS_S_subunit"/>
</dbReference>
<dbReference type="PANTHER" id="PTHR30408:SF12">
    <property type="entry name" value="TYPE I RESTRICTION ENZYME MJAVIII SPECIFICITY SUBUNIT"/>
    <property type="match status" value="1"/>
</dbReference>
<dbReference type="GO" id="GO:0003677">
    <property type="term" value="F:DNA binding"/>
    <property type="evidence" value="ECO:0007669"/>
    <property type="project" value="UniProtKB-KW"/>
</dbReference>
<evidence type="ECO:0000313" key="5">
    <source>
        <dbReference type="EMBL" id="MBK9984680.1"/>
    </source>
</evidence>
<dbReference type="PANTHER" id="PTHR30408">
    <property type="entry name" value="TYPE-1 RESTRICTION ENZYME ECOKI SPECIFICITY PROTEIN"/>
    <property type="match status" value="1"/>
</dbReference>
<organism evidence="5 6">
    <name type="scientific">Candidatus Opimibacter skivensis</name>
    <dbReference type="NCBI Taxonomy" id="2982028"/>
    <lineage>
        <taxon>Bacteria</taxon>
        <taxon>Pseudomonadati</taxon>
        <taxon>Bacteroidota</taxon>
        <taxon>Saprospiria</taxon>
        <taxon>Saprospirales</taxon>
        <taxon>Saprospiraceae</taxon>
        <taxon>Candidatus Opimibacter</taxon>
    </lineage>
</organism>
<accession>A0A9D7SZX5</accession>
<dbReference type="SUPFAM" id="SSF116734">
    <property type="entry name" value="DNA methylase specificity domain"/>
    <property type="match status" value="2"/>
</dbReference>
<feature type="domain" description="Type I restriction modification DNA specificity" evidence="4">
    <location>
        <begin position="26"/>
        <end position="209"/>
    </location>
</feature>
<evidence type="ECO:0000256" key="3">
    <source>
        <dbReference type="ARBA" id="ARBA00023125"/>
    </source>
</evidence>
<protein>
    <submittedName>
        <fullName evidence="5">Restriction endonuclease subunit S</fullName>
    </submittedName>
</protein>
<keyword evidence="2" id="KW-0680">Restriction system</keyword>
<dbReference type="Pfam" id="PF01420">
    <property type="entry name" value="Methylase_S"/>
    <property type="match status" value="2"/>
</dbReference>
<reference evidence="5 6" key="1">
    <citation type="submission" date="2020-10" db="EMBL/GenBank/DDBJ databases">
        <title>Connecting structure to function with the recovery of over 1000 high-quality activated sludge metagenome-assembled genomes encoding full-length rRNA genes using long-read sequencing.</title>
        <authorList>
            <person name="Singleton C.M."/>
            <person name="Petriglieri F."/>
            <person name="Kristensen J.M."/>
            <person name="Kirkegaard R.H."/>
            <person name="Michaelsen T.Y."/>
            <person name="Andersen M.H."/>
            <person name="Karst S.M."/>
            <person name="Dueholm M.S."/>
            <person name="Nielsen P.H."/>
            <person name="Albertsen M."/>
        </authorList>
    </citation>
    <scope>NUCLEOTIDE SEQUENCE [LARGE SCALE GENOMIC DNA]</scope>
    <source>
        <strain evidence="5">Ribe_18-Q3-R11-54_MAXAC.273</strain>
    </source>
</reference>
<name>A0A9D7SZX5_9BACT</name>
<dbReference type="Gene3D" id="3.90.220.20">
    <property type="entry name" value="DNA methylase specificity domains"/>
    <property type="match status" value="2"/>
</dbReference>